<dbReference type="Proteomes" id="UP000298246">
    <property type="component" value="Unassembled WGS sequence"/>
</dbReference>
<name>A0A4Y8PQX2_9BACL</name>
<dbReference type="AlphaFoldDB" id="A0A4Y8PQX2"/>
<comment type="caution">
    <text evidence="2">The sequence shown here is derived from an EMBL/GenBank/DDBJ whole genome shotgun (WGS) entry which is preliminary data.</text>
</comment>
<keyword evidence="3" id="KW-1185">Reference proteome</keyword>
<evidence type="ECO:0000256" key="1">
    <source>
        <dbReference type="SAM" id="MobiDB-lite"/>
    </source>
</evidence>
<gene>
    <name evidence="2" type="ORF">B5M42_23440</name>
</gene>
<reference evidence="2 3" key="1">
    <citation type="submission" date="2017-03" db="EMBL/GenBank/DDBJ databases">
        <title>Isolation of Levoglucosan Utilizing Bacteria.</title>
        <authorList>
            <person name="Arya A.S."/>
        </authorList>
    </citation>
    <scope>NUCLEOTIDE SEQUENCE [LARGE SCALE GENOMIC DNA]</scope>
    <source>
        <strain evidence="2 3">MEC069</strain>
    </source>
</reference>
<proteinExistence type="predicted"/>
<organism evidence="2 3">
    <name type="scientific">Paenibacillus athensensis</name>
    <dbReference type="NCBI Taxonomy" id="1967502"/>
    <lineage>
        <taxon>Bacteria</taxon>
        <taxon>Bacillati</taxon>
        <taxon>Bacillota</taxon>
        <taxon>Bacilli</taxon>
        <taxon>Bacillales</taxon>
        <taxon>Paenibacillaceae</taxon>
        <taxon>Paenibacillus</taxon>
    </lineage>
</organism>
<feature type="region of interest" description="Disordered" evidence="1">
    <location>
        <begin position="16"/>
        <end position="50"/>
    </location>
</feature>
<evidence type="ECO:0000313" key="2">
    <source>
        <dbReference type="EMBL" id="TFE83204.1"/>
    </source>
</evidence>
<feature type="compositionally biased region" description="Polar residues" evidence="1">
    <location>
        <begin position="32"/>
        <end position="41"/>
    </location>
</feature>
<accession>A0A4Y8PQX2</accession>
<evidence type="ECO:0000313" key="3">
    <source>
        <dbReference type="Proteomes" id="UP000298246"/>
    </source>
</evidence>
<sequence>MIRQIFRKKDEIMRESVPAKTQTVPAAESAQERQTAANSRASVSSLTGGTGSGVSSLLGGYSPIQLQRMYGNRAVLQMVQRRFTPMTTPAIQRVAYHTINYDNETVAPTDGAAAMSFDTFKEDYADLYALLDAGSIVKLTDGGNTALVYSSDNVLMHTYKCVGGNWEEDEENVYNDEEIEYTLDRAMPENEDDLEIARLLKAQVNDDDAVNAAMPQLYNKIADLPDIKRAIDNMPGAATAYEWSVLMTRLTTNPSRLTIADVMEAGGAHFSAGILLNTLTLAGNGAAFRVQTAAGWGNADEYLEHANNMQISPGSTPSHLLATRLAAAVDAGAAIVWTRYQADVHYNGGHFQLAEPRTGFLRAVVGGVTIDIHAHWHRVAAQGQTPGQIVSMHVQHGGANGLEINQWPHLNDLKNEVVNQFNNAAGGNQPSGAGGAGVLALT</sequence>
<dbReference type="EMBL" id="MYFO01000054">
    <property type="protein sequence ID" value="TFE83204.1"/>
    <property type="molecule type" value="Genomic_DNA"/>
</dbReference>
<protein>
    <submittedName>
        <fullName evidence="2">Uncharacterized protein</fullName>
    </submittedName>
</protein>